<dbReference type="GO" id="GO:0071555">
    <property type="term" value="P:cell wall organization"/>
    <property type="evidence" value="ECO:0007669"/>
    <property type="project" value="UniProtKB-KW"/>
</dbReference>
<evidence type="ECO:0000256" key="6">
    <source>
        <dbReference type="ARBA" id="ARBA00023180"/>
    </source>
</evidence>
<dbReference type="GO" id="GO:0008107">
    <property type="term" value="F:galactoside 2-alpha-L-fucosyltransferase activity"/>
    <property type="evidence" value="ECO:0007669"/>
    <property type="project" value="InterPro"/>
</dbReference>
<dbReference type="GO" id="GO:0042546">
    <property type="term" value="P:cell wall biogenesis"/>
    <property type="evidence" value="ECO:0007669"/>
    <property type="project" value="InterPro"/>
</dbReference>
<evidence type="ECO:0000256" key="4">
    <source>
        <dbReference type="ARBA" id="ARBA00022679"/>
    </source>
</evidence>
<evidence type="ECO:0000256" key="8">
    <source>
        <dbReference type="SAM" id="MobiDB-lite"/>
    </source>
</evidence>
<evidence type="ECO:0000256" key="7">
    <source>
        <dbReference type="ARBA" id="ARBA00023316"/>
    </source>
</evidence>
<name>A0A9E7KV43_9LILI</name>
<evidence type="ECO:0000256" key="3">
    <source>
        <dbReference type="ARBA" id="ARBA00022676"/>
    </source>
</evidence>
<dbReference type="PANTHER" id="PTHR31889:SF2">
    <property type="entry name" value="FUCOSYLTRANSFERASE 3"/>
    <property type="match status" value="1"/>
</dbReference>
<sequence>MEAITGTRRSRGYHSLEIAGDAETKGGRKAWMRWAAPAACVLCVPLLLLLVGDHWRPSFDWFQGATHPKGSASVSSSVVGEAAKDKLLGGLLSAEFEECSCFSRYRSAVYRKASPHVPSPHLVERLRRYEALHRKCGPNTELYKKSVERLKSKQSMAAMECNYIVWIPHYGLGNRVVSLVSSFLYALLNDRVLLVHVPDELTDLFCEPFPGTSWVLPSDFPVHNFQNFDKDTPQSYGNMLRDKELPDFGDGWGFGSQAREERFHDVDPGMGDPSRLLAPCASSGAPCWIIQEAIVEIDPGRCSRRNRPQQPAPAPDSEREGPFWAASAAAGRKPSRLMHLHPSTALLLLASLLLICVALSGGHRSFPLDRLRSKGGLENGTFPSPGGPNDRFLHGLLAAGFDEQSCLSRHQSVLYRKESPHVPSSYLVEKLRNYEALHKKCGPNTELYKKAVEQLKSGHGTQSTECSYVIWISYSGLGNKMLSIASAFLYALLTNRVLFIDRGFDMADLFCEPFPGSSWLLPLDFPINEFDSFDMKTPKSYGNMLKDKVISNSDDGTSTHSLPDYIYLHLSHDYGDHDKLFFCEDDQRFLRFVPWLLLRSNNYFVPSLFMIPTYEEELKHLFPEKDTVFHHLGRYLFHPTNSVWGLITRYYRSYLAKADERVGIQVRTFETDAGPFQHVLDQILACTRRAKLLPDASGQDTVASTPNTKSKAVLVTSLNSGYSENIRNMYWEHPTATGEIISVYQPSREGYQKTEKQMHDMKALAEIFLLSWTDVLVTSAWSTFGYVAQGLGGLRPWILFKPENHTAPDPPCRRAVSIEPCFHAPPFYDCKAKAGADTGALVPYVRHCEDMSWGLKLVDQNEW</sequence>
<keyword evidence="5" id="KW-0333">Golgi apparatus</keyword>
<evidence type="ECO:0000256" key="1">
    <source>
        <dbReference type="ARBA" id="ARBA00004555"/>
    </source>
</evidence>
<dbReference type="GO" id="GO:0005794">
    <property type="term" value="C:Golgi apparatus"/>
    <property type="evidence" value="ECO:0007669"/>
    <property type="project" value="UniProtKB-SubCell"/>
</dbReference>
<feature type="transmembrane region" description="Helical" evidence="9">
    <location>
        <begin position="31"/>
        <end position="51"/>
    </location>
</feature>
<keyword evidence="9" id="KW-0472">Membrane</keyword>
<evidence type="ECO:0000256" key="2">
    <source>
        <dbReference type="ARBA" id="ARBA00010481"/>
    </source>
</evidence>
<organism evidence="10 11">
    <name type="scientific">Musa troglodytarum</name>
    <name type="common">fe'i banana</name>
    <dbReference type="NCBI Taxonomy" id="320322"/>
    <lineage>
        <taxon>Eukaryota</taxon>
        <taxon>Viridiplantae</taxon>
        <taxon>Streptophyta</taxon>
        <taxon>Embryophyta</taxon>
        <taxon>Tracheophyta</taxon>
        <taxon>Spermatophyta</taxon>
        <taxon>Magnoliopsida</taxon>
        <taxon>Liliopsida</taxon>
        <taxon>Zingiberales</taxon>
        <taxon>Musaceae</taxon>
        <taxon>Musa</taxon>
    </lineage>
</organism>
<dbReference type="Pfam" id="PF03254">
    <property type="entry name" value="XG_FTase"/>
    <property type="match status" value="2"/>
</dbReference>
<keyword evidence="7" id="KW-0961">Cell wall biogenesis/degradation</keyword>
<dbReference type="PANTHER" id="PTHR31889">
    <property type="entry name" value="FUCOSYLTRANSFERASE 2-RELATED"/>
    <property type="match status" value="1"/>
</dbReference>
<dbReference type="FunFam" id="3.40.50.11340:FF:000005">
    <property type="entry name" value="Galactoside 2-alpha-L-fucosyltransferase"/>
    <property type="match status" value="2"/>
</dbReference>
<dbReference type="Proteomes" id="UP001055439">
    <property type="component" value="Chromosome 8"/>
</dbReference>
<evidence type="ECO:0000313" key="10">
    <source>
        <dbReference type="EMBL" id="URE33172.1"/>
    </source>
</evidence>
<dbReference type="OrthoDB" id="428346at2759"/>
<keyword evidence="3 10" id="KW-0328">Glycosyltransferase</keyword>
<dbReference type="GO" id="GO:0016020">
    <property type="term" value="C:membrane"/>
    <property type="evidence" value="ECO:0007669"/>
    <property type="project" value="InterPro"/>
</dbReference>
<dbReference type="EMBL" id="CP097510">
    <property type="protein sequence ID" value="URE33172.1"/>
    <property type="molecule type" value="Genomic_DNA"/>
</dbReference>
<comment type="subcellular location">
    <subcellularLocation>
        <location evidence="1">Golgi apparatus</location>
    </subcellularLocation>
</comment>
<gene>
    <name evidence="10" type="ORF">MUK42_07092</name>
</gene>
<dbReference type="AlphaFoldDB" id="A0A9E7KV43"/>
<keyword evidence="6" id="KW-0325">Glycoprotein</keyword>
<keyword evidence="9" id="KW-1133">Transmembrane helix</keyword>
<evidence type="ECO:0000256" key="5">
    <source>
        <dbReference type="ARBA" id="ARBA00023034"/>
    </source>
</evidence>
<reference evidence="10" key="1">
    <citation type="submission" date="2022-05" db="EMBL/GenBank/DDBJ databases">
        <title>The Musa troglodytarum L. genome provides insights into the mechanism of non-climacteric behaviour and enrichment of carotenoids.</title>
        <authorList>
            <person name="Wang J."/>
        </authorList>
    </citation>
    <scope>NUCLEOTIDE SEQUENCE</scope>
    <source>
        <tissue evidence="10">Leaf</tissue>
    </source>
</reference>
<evidence type="ECO:0000313" key="11">
    <source>
        <dbReference type="Proteomes" id="UP001055439"/>
    </source>
</evidence>
<proteinExistence type="inferred from homology"/>
<comment type="similarity">
    <text evidence="2">Belongs to the glycosyltransferase 37 family.</text>
</comment>
<dbReference type="Gene3D" id="3.40.50.11340">
    <property type="match status" value="2"/>
</dbReference>
<keyword evidence="4" id="KW-0808">Transferase</keyword>
<keyword evidence="9" id="KW-0812">Transmembrane</keyword>
<evidence type="ECO:0000256" key="9">
    <source>
        <dbReference type="SAM" id="Phobius"/>
    </source>
</evidence>
<keyword evidence="11" id="KW-1185">Reference proteome</keyword>
<protein>
    <submittedName>
        <fullName evidence="10">Xyloglucan fucosyltransferase</fullName>
    </submittedName>
</protein>
<feature type="region of interest" description="Disordered" evidence="8">
    <location>
        <begin position="301"/>
        <end position="322"/>
    </location>
</feature>
<dbReference type="InterPro" id="IPR004938">
    <property type="entry name" value="XG_FTase"/>
</dbReference>
<accession>A0A9E7KV43</accession>
<dbReference type="GO" id="GO:0009969">
    <property type="term" value="P:xyloglucan biosynthetic process"/>
    <property type="evidence" value="ECO:0007669"/>
    <property type="project" value="TreeGrafter"/>
</dbReference>